<evidence type="ECO:0008006" key="4">
    <source>
        <dbReference type="Google" id="ProtNLM"/>
    </source>
</evidence>
<dbReference type="InterPro" id="IPR028037">
    <property type="entry name" value="Antitoxin_Rv0909/MT0933"/>
</dbReference>
<reference evidence="3" key="1">
    <citation type="submission" date="2016-12" db="EMBL/GenBank/DDBJ databases">
        <authorList>
            <person name="Meng X."/>
        </authorList>
    </citation>
    <scope>NUCLEOTIDE SEQUENCE [LARGE SCALE GENOMIC DNA]</scope>
    <source>
        <strain evidence="3">DSM 19116</strain>
    </source>
</reference>
<feature type="compositionally biased region" description="Basic and acidic residues" evidence="1">
    <location>
        <begin position="42"/>
        <end position="58"/>
    </location>
</feature>
<dbReference type="Proteomes" id="UP000185628">
    <property type="component" value="Unassembled WGS sequence"/>
</dbReference>
<name>A0A1Q5PZH3_9ACTO</name>
<dbReference type="RefSeq" id="WP_073717592.1">
    <property type="nucleotide sequence ID" value="NZ_MQVR01000118.1"/>
</dbReference>
<dbReference type="EMBL" id="MQVR01000118">
    <property type="protein sequence ID" value="OKL52937.1"/>
    <property type="molecule type" value="Genomic_DNA"/>
</dbReference>
<accession>A0A1Q5PZH3</accession>
<dbReference type="OrthoDB" id="3267972at2"/>
<sequence>MGLGHFVNKAKEQLNSEKAEQLSDSALDKAKDFASQRTGGKYYDKITSARDSIDERIGTEGTTPAEDPSTDQVNDPAEAKPRLDSDQQL</sequence>
<dbReference type="STRING" id="208480.SAMN02910418_01206"/>
<evidence type="ECO:0000313" key="3">
    <source>
        <dbReference type="Proteomes" id="UP000185628"/>
    </source>
</evidence>
<proteinExistence type="predicted"/>
<comment type="caution">
    <text evidence="2">The sequence shown here is derived from an EMBL/GenBank/DDBJ whole genome shotgun (WGS) entry which is preliminary data.</text>
</comment>
<organism evidence="2 3">
    <name type="scientific">Bowdeniella nasicola</name>
    <dbReference type="NCBI Taxonomy" id="208480"/>
    <lineage>
        <taxon>Bacteria</taxon>
        <taxon>Bacillati</taxon>
        <taxon>Actinomycetota</taxon>
        <taxon>Actinomycetes</taxon>
        <taxon>Actinomycetales</taxon>
        <taxon>Actinomycetaceae</taxon>
        <taxon>Bowdeniella</taxon>
    </lineage>
</organism>
<gene>
    <name evidence="2" type="ORF">BSZ39_12215</name>
</gene>
<feature type="compositionally biased region" description="Basic and acidic residues" evidence="1">
    <location>
        <begin position="9"/>
        <end position="34"/>
    </location>
</feature>
<keyword evidence="3" id="KW-1185">Reference proteome</keyword>
<feature type="region of interest" description="Disordered" evidence="1">
    <location>
        <begin position="1"/>
        <end position="89"/>
    </location>
</feature>
<dbReference type="AlphaFoldDB" id="A0A1Q5PZH3"/>
<evidence type="ECO:0000313" key="2">
    <source>
        <dbReference type="EMBL" id="OKL52937.1"/>
    </source>
</evidence>
<dbReference type="Pfam" id="PF14013">
    <property type="entry name" value="MT0933_antitox"/>
    <property type="match status" value="1"/>
</dbReference>
<feature type="compositionally biased region" description="Basic and acidic residues" evidence="1">
    <location>
        <begin position="77"/>
        <end position="89"/>
    </location>
</feature>
<protein>
    <recommendedName>
        <fullName evidence="4">MT0933-like antitoxin protein</fullName>
    </recommendedName>
</protein>
<evidence type="ECO:0000256" key="1">
    <source>
        <dbReference type="SAM" id="MobiDB-lite"/>
    </source>
</evidence>